<comment type="caution">
    <text evidence="16">The sequence shown here is derived from an EMBL/GenBank/DDBJ whole genome shotgun (WGS) entry which is preliminary data.</text>
</comment>
<dbReference type="GO" id="GO:0042981">
    <property type="term" value="P:regulation of apoptotic process"/>
    <property type="evidence" value="ECO:0007669"/>
    <property type="project" value="TreeGrafter"/>
</dbReference>
<dbReference type="InterPro" id="IPR038765">
    <property type="entry name" value="Papain-like_cys_pep_sf"/>
</dbReference>
<dbReference type="PANTHER" id="PTHR24006">
    <property type="entry name" value="UBIQUITIN CARBOXYL-TERMINAL HYDROLASE"/>
    <property type="match status" value="1"/>
</dbReference>
<protein>
    <recommendedName>
        <fullName evidence="9">Ubiquitin carboxyl-terminal hydrolase 36</fullName>
        <ecNumber evidence="4">3.4.19.12</ecNumber>
    </recommendedName>
    <alternativeName>
        <fullName evidence="12">Deubiquitinating enzyme 36</fullName>
    </alternativeName>
    <alternativeName>
        <fullName evidence="11">Protein scrawny</fullName>
    </alternativeName>
    <alternativeName>
        <fullName evidence="10">Ubiquitin thioesterase 36</fullName>
    </alternativeName>
    <alternativeName>
        <fullName evidence="13">Ubiquitin-specific-processing protease 36</fullName>
    </alternativeName>
</protein>
<feature type="compositionally biased region" description="Basic and acidic residues" evidence="14">
    <location>
        <begin position="85"/>
        <end position="102"/>
    </location>
</feature>
<dbReference type="GO" id="GO:0005829">
    <property type="term" value="C:cytosol"/>
    <property type="evidence" value="ECO:0007669"/>
    <property type="project" value="TreeGrafter"/>
</dbReference>
<evidence type="ECO:0000256" key="7">
    <source>
        <dbReference type="ARBA" id="ARBA00022801"/>
    </source>
</evidence>
<dbReference type="Proteomes" id="UP000835052">
    <property type="component" value="Unassembled WGS sequence"/>
</dbReference>
<evidence type="ECO:0000313" key="17">
    <source>
        <dbReference type="Proteomes" id="UP000835052"/>
    </source>
</evidence>
<dbReference type="SUPFAM" id="SSF54001">
    <property type="entry name" value="Cysteine proteinases"/>
    <property type="match status" value="1"/>
</dbReference>
<gene>
    <name evidence="16" type="ORF">CAUJ_LOCUS11120</name>
</gene>
<keyword evidence="17" id="KW-1185">Reference proteome</keyword>
<sequence>MLALQTNKFNGGWPWTTADSFRHGKSHKKHHDRDRFNGSSSFSLNFSRFGQSAKKKFRDSYQDYSFKKKKYKVQNWHPNNGSSRGSDRDRPWSSNYELKRPIQEPSRALTGSCNGRREESQPIRNNSSSSADWLNIGNTLTGLNMSYKTDLNFADTSKKIVPPSGNCFPFFAATAAVGPPEKTEKSAQRRRRLMSERGDEMLQRYVVQSNVLFSWANPRLLPVAKGADNLSNNCFAIAALQMLVRVPALVSLLQRHSHGRERQPHNCFVCALLVNFLQANGRRSINWFRKLLHGKWPELAQRRQEDAVDAIMKSLEKIEDTLKTSSPKIAGSAVHDVFGFAIRNEVRCGSCDKVSAHYETEEVLRVRLDPKDTRRTSLEDLVKNYFGPSPMVGYRCSECKKISNTTVTRPKLLRAPQVLIIQLLRFTYTFCGGRKISTPVVPSPRLSLGRFSMFEEDAKYAFESMVLHYGSGLEHGHYANLSKSHLNPGFFDGLDDESVYKVSPTKFPDCTEGYLFLYRRIEHVAADSKRQ</sequence>
<organism evidence="16 17">
    <name type="scientific">Caenorhabditis auriculariae</name>
    <dbReference type="NCBI Taxonomy" id="2777116"/>
    <lineage>
        <taxon>Eukaryota</taxon>
        <taxon>Metazoa</taxon>
        <taxon>Ecdysozoa</taxon>
        <taxon>Nematoda</taxon>
        <taxon>Chromadorea</taxon>
        <taxon>Rhabditida</taxon>
        <taxon>Rhabditina</taxon>
        <taxon>Rhabditomorpha</taxon>
        <taxon>Rhabditoidea</taxon>
        <taxon>Rhabditidae</taxon>
        <taxon>Peloderinae</taxon>
        <taxon>Caenorhabditis</taxon>
    </lineage>
</organism>
<evidence type="ECO:0000256" key="4">
    <source>
        <dbReference type="ARBA" id="ARBA00012759"/>
    </source>
</evidence>
<reference evidence="16" key="1">
    <citation type="submission" date="2020-10" db="EMBL/GenBank/DDBJ databases">
        <authorList>
            <person name="Kikuchi T."/>
        </authorList>
    </citation>
    <scope>NUCLEOTIDE SEQUENCE</scope>
    <source>
        <strain evidence="16">NKZ352</strain>
    </source>
</reference>
<keyword evidence="8" id="KW-0788">Thiol protease</keyword>
<evidence type="ECO:0000256" key="3">
    <source>
        <dbReference type="ARBA" id="ARBA00009085"/>
    </source>
</evidence>
<dbReference type="Gene3D" id="3.90.70.10">
    <property type="entry name" value="Cysteine proteinases"/>
    <property type="match status" value="1"/>
</dbReference>
<proteinExistence type="inferred from homology"/>
<feature type="compositionally biased region" description="Polar residues" evidence="14">
    <location>
        <begin position="122"/>
        <end position="131"/>
    </location>
</feature>
<keyword evidence="7" id="KW-0378">Hydrolase</keyword>
<dbReference type="PROSITE" id="PS50235">
    <property type="entry name" value="USP_3"/>
    <property type="match status" value="1"/>
</dbReference>
<comment type="subcellular location">
    <subcellularLocation>
        <location evidence="2">Nucleus</location>
        <location evidence="2">Nucleolus</location>
    </subcellularLocation>
</comment>
<dbReference type="EMBL" id="CAJGYM010000052">
    <property type="protein sequence ID" value="CAD6195201.1"/>
    <property type="molecule type" value="Genomic_DNA"/>
</dbReference>
<evidence type="ECO:0000256" key="13">
    <source>
        <dbReference type="ARBA" id="ARBA00043009"/>
    </source>
</evidence>
<evidence type="ECO:0000256" key="10">
    <source>
        <dbReference type="ARBA" id="ARBA00041300"/>
    </source>
</evidence>
<evidence type="ECO:0000256" key="1">
    <source>
        <dbReference type="ARBA" id="ARBA00000707"/>
    </source>
</evidence>
<evidence type="ECO:0000256" key="5">
    <source>
        <dbReference type="ARBA" id="ARBA00022670"/>
    </source>
</evidence>
<evidence type="ECO:0000256" key="2">
    <source>
        <dbReference type="ARBA" id="ARBA00004604"/>
    </source>
</evidence>
<accession>A0A8S1HLD5</accession>
<evidence type="ECO:0000256" key="11">
    <source>
        <dbReference type="ARBA" id="ARBA00042154"/>
    </source>
</evidence>
<dbReference type="AlphaFoldDB" id="A0A8S1HLD5"/>
<dbReference type="PANTHER" id="PTHR24006:SF758">
    <property type="entry name" value="UBIQUITIN CARBOXYL-TERMINAL HYDROLASE 36"/>
    <property type="match status" value="1"/>
</dbReference>
<keyword evidence="5" id="KW-0645">Protease</keyword>
<evidence type="ECO:0000313" key="16">
    <source>
        <dbReference type="EMBL" id="CAD6195201.1"/>
    </source>
</evidence>
<dbReference type="GO" id="GO:0016579">
    <property type="term" value="P:protein deubiquitination"/>
    <property type="evidence" value="ECO:0007669"/>
    <property type="project" value="InterPro"/>
</dbReference>
<comment type="similarity">
    <text evidence="3">Belongs to the peptidase C19 family.</text>
</comment>
<evidence type="ECO:0000256" key="12">
    <source>
        <dbReference type="ARBA" id="ARBA00042420"/>
    </source>
</evidence>
<evidence type="ECO:0000256" key="9">
    <source>
        <dbReference type="ARBA" id="ARBA00039432"/>
    </source>
</evidence>
<feature type="domain" description="USP" evidence="15">
    <location>
        <begin position="225"/>
        <end position="521"/>
    </location>
</feature>
<comment type="catalytic activity">
    <reaction evidence="1">
        <text>Thiol-dependent hydrolysis of ester, thioester, amide, peptide and isopeptide bonds formed by the C-terminal Gly of ubiquitin (a 76-residue protein attached to proteins as an intracellular targeting signal).</text>
        <dbReference type="EC" id="3.4.19.12"/>
    </reaction>
</comment>
<evidence type="ECO:0000256" key="6">
    <source>
        <dbReference type="ARBA" id="ARBA00022786"/>
    </source>
</evidence>
<dbReference type="OrthoDB" id="420187at2759"/>
<evidence type="ECO:0000256" key="14">
    <source>
        <dbReference type="SAM" id="MobiDB-lite"/>
    </source>
</evidence>
<dbReference type="InterPro" id="IPR001394">
    <property type="entry name" value="Peptidase_C19_UCH"/>
</dbReference>
<dbReference type="GO" id="GO:0004843">
    <property type="term" value="F:cysteine-type deubiquitinase activity"/>
    <property type="evidence" value="ECO:0007669"/>
    <property type="project" value="UniProtKB-EC"/>
</dbReference>
<keyword evidence="6" id="KW-0833">Ubl conjugation pathway</keyword>
<dbReference type="CDD" id="cd02257">
    <property type="entry name" value="Peptidase_C19"/>
    <property type="match status" value="1"/>
</dbReference>
<dbReference type="InterPro" id="IPR050164">
    <property type="entry name" value="Peptidase_C19"/>
</dbReference>
<dbReference type="EC" id="3.4.19.12" evidence="4"/>
<name>A0A8S1HLD5_9PELO</name>
<dbReference type="GO" id="GO:0005730">
    <property type="term" value="C:nucleolus"/>
    <property type="evidence" value="ECO:0007669"/>
    <property type="project" value="UniProtKB-SubCell"/>
</dbReference>
<evidence type="ECO:0000256" key="8">
    <source>
        <dbReference type="ARBA" id="ARBA00022807"/>
    </source>
</evidence>
<evidence type="ECO:0000259" key="15">
    <source>
        <dbReference type="PROSITE" id="PS50235"/>
    </source>
</evidence>
<feature type="region of interest" description="Disordered" evidence="14">
    <location>
        <begin position="72"/>
        <end position="131"/>
    </location>
</feature>
<dbReference type="GO" id="GO:0006508">
    <property type="term" value="P:proteolysis"/>
    <property type="evidence" value="ECO:0007669"/>
    <property type="project" value="UniProtKB-KW"/>
</dbReference>
<dbReference type="Pfam" id="PF00443">
    <property type="entry name" value="UCH"/>
    <property type="match status" value="1"/>
</dbReference>
<dbReference type="InterPro" id="IPR028889">
    <property type="entry name" value="USP"/>
</dbReference>